<keyword evidence="13" id="KW-1185">Reference proteome</keyword>
<evidence type="ECO:0000256" key="2">
    <source>
        <dbReference type="ARBA" id="ARBA00011085"/>
    </source>
</evidence>
<dbReference type="GO" id="GO:0000750">
    <property type="term" value="P:pheromone-dependent signal transduction involved in conjugation with cellular fusion"/>
    <property type="evidence" value="ECO:0007669"/>
    <property type="project" value="TreeGrafter"/>
</dbReference>
<proteinExistence type="inferred from homology"/>
<feature type="transmembrane region" description="Helical" evidence="11">
    <location>
        <begin position="65"/>
        <end position="86"/>
    </location>
</feature>
<dbReference type="InterPro" id="IPR001499">
    <property type="entry name" value="GPCR_STE3"/>
</dbReference>
<accession>A0A9P5PKH5</accession>
<keyword evidence="8 12" id="KW-0675">Receptor</keyword>
<feature type="transmembrane region" description="Helical" evidence="11">
    <location>
        <begin position="106"/>
        <end position="127"/>
    </location>
</feature>
<gene>
    <name evidence="12" type="ORF">BDP27DRAFT_1269873</name>
</gene>
<evidence type="ECO:0000256" key="3">
    <source>
        <dbReference type="ARBA" id="ARBA00022507"/>
    </source>
</evidence>
<feature type="transmembrane region" description="Helical" evidence="11">
    <location>
        <begin position="151"/>
        <end position="173"/>
    </location>
</feature>
<dbReference type="EMBL" id="JADNRY010000113">
    <property type="protein sequence ID" value="KAF9064867.1"/>
    <property type="molecule type" value="Genomic_DNA"/>
</dbReference>
<dbReference type="GO" id="GO:0004932">
    <property type="term" value="F:mating-type factor pheromone receptor activity"/>
    <property type="evidence" value="ECO:0007669"/>
    <property type="project" value="InterPro"/>
</dbReference>
<feature type="transmembrane region" description="Helical" evidence="11">
    <location>
        <begin position="202"/>
        <end position="222"/>
    </location>
</feature>
<organism evidence="12 13">
    <name type="scientific">Rhodocollybia butyracea</name>
    <dbReference type="NCBI Taxonomy" id="206335"/>
    <lineage>
        <taxon>Eukaryota</taxon>
        <taxon>Fungi</taxon>
        <taxon>Dikarya</taxon>
        <taxon>Basidiomycota</taxon>
        <taxon>Agaricomycotina</taxon>
        <taxon>Agaricomycetes</taxon>
        <taxon>Agaricomycetidae</taxon>
        <taxon>Agaricales</taxon>
        <taxon>Marasmiineae</taxon>
        <taxon>Omphalotaceae</taxon>
        <taxon>Rhodocollybia</taxon>
    </lineage>
</organism>
<keyword evidence="5 11" id="KW-1133">Transmembrane helix</keyword>
<evidence type="ECO:0000256" key="4">
    <source>
        <dbReference type="ARBA" id="ARBA00022692"/>
    </source>
</evidence>
<dbReference type="OrthoDB" id="2874149at2759"/>
<evidence type="ECO:0000256" key="11">
    <source>
        <dbReference type="SAM" id="Phobius"/>
    </source>
</evidence>
<evidence type="ECO:0000256" key="5">
    <source>
        <dbReference type="ARBA" id="ARBA00022989"/>
    </source>
</evidence>
<evidence type="ECO:0000256" key="8">
    <source>
        <dbReference type="ARBA" id="ARBA00023170"/>
    </source>
</evidence>
<feature type="region of interest" description="Disordered" evidence="10">
    <location>
        <begin position="342"/>
        <end position="390"/>
    </location>
</feature>
<evidence type="ECO:0000313" key="12">
    <source>
        <dbReference type="EMBL" id="KAF9064867.1"/>
    </source>
</evidence>
<dbReference type="PANTHER" id="PTHR28097:SF1">
    <property type="entry name" value="PHEROMONE A FACTOR RECEPTOR"/>
    <property type="match status" value="1"/>
</dbReference>
<dbReference type="PANTHER" id="PTHR28097">
    <property type="entry name" value="PHEROMONE A FACTOR RECEPTOR"/>
    <property type="match status" value="1"/>
</dbReference>
<keyword evidence="7 11" id="KW-0472">Membrane</keyword>
<reference evidence="12" key="1">
    <citation type="submission" date="2020-11" db="EMBL/GenBank/DDBJ databases">
        <authorList>
            <consortium name="DOE Joint Genome Institute"/>
            <person name="Ahrendt S."/>
            <person name="Riley R."/>
            <person name="Andreopoulos W."/>
            <person name="Labutti K."/>
            <person name="Pangilinan J."/>
            <person name="Ruiz-Duenas F.J."/>
            <person name="Barrasa J.M."/>
            <person name="Sanchez-Garcia M."/>
            <person name="Camarero S."/>
            <person name="Miyauchi S."/>
            <person name="Serrano A."/>
            <person name="Linde D."/>
            <person name="Babiker R."/>
            <person name="Drula E."/>
            <person name="Ayuso-Fernandez I."/>
            <person name="Pacheco R."/>
            <person name="Padilla G."/>
            <person name="Ferreira P."/>
            <person name="Barriuso J."/>
            <person name="Kellner H."/>
            <person name="Castanera R."/>
            <person name="Alfaro M."/>
            <person name="Ramirez L."/>
            <person name="Pisabarro A.G."/>
            <person name="Kuo A."/>
            <person name="Tritt A."/>
            <person name="Lipzen A."/>
            <person name="He G."/>
            <person name="Yan M."/>
            <person name="Ng V."/>
            <person name="Cullen D."/>
            <person name="Martin F."/>
            <person name="Rosso M.-N."/>
            <person name="Henrissat B."/>
            <person name="Hibbett D."/>
            <person name="Martinez A.T."/>
            <person name="Grigoriev I.V."/>
        </authorList>
    </citation>
    <scope>NUCLEOTIDE SEQUENCE</scope>
    <source>
        <strain evidence="12">AH 40177</strain>
    </source>
</reference>
<comment type="subcellular location">
    <subcellularLocation>
        <location evidence="1">Membrane</location>
        <topology evidence="1">Multi-pass membrane protein</topology>
    </subcellularLocation>
</comment>
<keyword evidence="3" id="KW-0589">Pheromone response</keyword>
<dbReference type="PRINTS" id="PR00899">
    <property type="entry name" value="GPCRSTE3"/>
</dbReference>
<protein>
    <submittedName>
        <fullName evidence="12">Pheromone A receptor-domain-containing protein</fullName>
    </submittedName>
</protein>
<feature type="region of interest" description="Disordered" evidence="10">
    <location>
        <begin position="305"/>
        <end position="324"/>
    </location>
</feature>
<feature type="transmembrane region" description="Helical" evidence="11">
    <location>
        <begin position="31"/>
        <end position="53"/>
    </location>
</feature>
<evidence type="ECO:0000256" key="6">
    <source>
        <dbReference type="ARBA" id="ARBA00023040"/>
    </source>
</evidence>
<comment type="caution">
    <text evidence="12">The sequence shown here is derived from an EMBL/GenBank/DDBJ whole genome shotgun (WGS) entry which is preliminary data.</text>
</comment>
<comment type="similarity">
    <text evidence="2">Belongs to the G-protein coupled receptor 4 family.</text>
</comment>
<name>A0A9P5PKH5_9AGAR</name>
<sequence length="578" mass="63177">MSALPVVSFLSVVSLGALAAGPRIRSDVAQLALVLWLLVCNLIQGIDSLIWAGNTDIHVPRWCDLVTKILLGLMVAIPGACICIAIKLARIHQDEKRKASMKWVPYAIDGLFCLGVPVAYMCLHFIVQDHRFNIAENFGCSASIYPTNEALALMLVPPMLLGSAAFFICTRAFHNFSRSLQSFDAHRSASTRSSYPDFSRRVSMVMIFASVTAIITMFGIFVRSDIVPWDDVHRDLTVIAILKSDVDLVPVEFAWWTVNSLSWLYIALSLAMGEDIRDAVKKFPNYVASLVKRFKSIEPRLPRQPVLPVHRKRTTGPAPSSMIVEPDESLVSGWDDIIDLKTTRQASKSPSPSRTRSPTSTLRSITTSPVNLPLSQLSSPSSARSWKTSDEETVHLHSSVSSSNSGRFPDATCGDDPFAASTTEYLHSPTAHSLGLQSPIVSHEMCDSPTKAGSPSKPVKLSVPQTVPDDVQSTISSIFDAPWPQPPCTPPPFTSRVGHESPAVSDTIYGQHDGPFETVRNYALPFQGPSIRPIPVGKDIARTGSPTLGKARKYLRRDGGIHSPPNEVVYVTVVKQTV</sequence>
<dbReference type="Proteomes" id="UP000772434">
    <property type="component" value="Unassembled WGS sequence"/>
</dbReference>
<keyword evidence="4 11" id="KW-0812">Transmembrane</keyword>
<dbReference type="AlphaFoldDB" id="A0A9P5PKH5"/>
<dbReference type="GO" id="GO:0005886">
    <property type="term" value="C:plasma membrane"/>
    <property type="evidence" value="ECO:0007669"/>
    <property type="project" value="TreeGrafter"/>
</dbReference>
<keyword evidence="9" id="KW-0807">Transducer</keyword>
<evidence type="ECO:0000256" key="10">
    <source>
        <dbReference type="SAM" id="MobiDB-lite"/>
    </source>
</evidence>
<evidence type="ECO:0000256" key="7">
    <source>
        <dbReference type="ARBA" id="ARBA00023136"/>
    </source>
</evidence>
<keyword evidence="6" id="KW-0297">G-protein coupled receptor</keyword>
<evidence type="ECO:0000256" key="1">
    <source>
        <dbReference type="ARBA" id="ARBA00004141"/>
    </source>
</evidence>
<evidence type="ECO:0000313" key="13">
    <source>
        <dbReference type="Proteomes" id="UP000772434"/>
    </source>
</evidence>
<feature type="compositionally biased region" description="Low complexity" evidence="10">
    <location>
        <begin position="347"/>
        <end position="385"/>
    </location>
</feature>
<dbReference type="Pfam" id="PF02076">
    <property type="entry name" value="STE3"/>
    <property type="match status" value="1"/>
</dbReference>
<evidence type="ECO:0000256" key="9">
    <source>
        <dbReference type="ARBA" id="ARBA00023224"/>
    </source>
</evidence>
<feature type="transmembrane region" description="Helical" evidence="11">
    <location>
        <begin position="6"/>
        <end position="24"/>
    </location>
</feature>